<dbReference type="EMBL" id="JABAIL010000004">
    <property type="protein sequence ID" value="NLR92213.1"/>
    <property type="molecule type" value="Genomic_DNA"/>
</dbReference>
<evidence type="ECO:0000259" key="13">
    <source>
        <dbReference type="Pfam" id="PF19335"/>
    </source>
</evidence>
<dbReference type="PROSITE" id="PS00154">
    <property type="entry name" value="ATPASE_E1_E2"/>
    <property type="match status" value="1"/>
</dbReference>
<gene>
    <name evidence="14" type="ORF">HGP29_13380</name>
</gene>
<feature type="transmembrane region" description="Helical" evidence="11">
    <location>
        <begin position="818"/>
        <end position="837"/>
    </location>
</feature>
<dbReference type="CDD" id="cd02094">
    <property type="entry name" value="P-type_ATPase_Cu-like"/>
    <property type="match status" value="1"/>
</dbReference>
<feature type="transmembrane region" description="Helical" evidence="11">
    <location>
        <begin position="255"/>
        <end position="278"/>
    </location>
</feature>
<evidence type="ECO:0000256" key="6">
    <source>
        <dbReference type="ARBA" id="ARBA00022741"/>
    </source>
</evidence>
<feature type="transmembrane region" description="Helical" evidence="11">
    <location>
        <begin position="222"/>
        <end position="243"/>
    </location>
</feature>
<proteinExistence type="inferred from homology"/>
<dbReference type="PRINTS" id="PR00119">
    <property type="entry name" value="CATATPASE"/>
</dbReference>
<dbReference type="AlphaFoldDB" id="A0A7X8SLA0"/>
<dbReference type="InterPro" id="IPR001757">
    <property type="entry name" value="P_typ_ATPase"/>
</dbReference>
<dbReference type="PRINTS" id="PR00943">
    <property type="entry name" value="CUATPASE"/>
</dbReference>
<dbReference type="InterPro" id="IPR008250">
    <property type="entry name" value="ATPase_P-typ_transduc_dom_A_sf"/>
</dbReference>
<dbReference type="InterPro" id="IPR059000">
    <property type="entry name" value="ATPase_P-type_domA"/>
</dbReference>
<dbReference type="GO" id="GO:0060003">
    <property type="term" value="P:copper ion export"/>
    <property type="evidence" value="ECO:0007669"/>
    <property type="project" value="UniProtKB-ARBA"/>
</dbReference>
<sequence>MKELILDTTLGCKKCEAKVHPLLEADPRVIDWEVKDGHILRVVTEGACQKCINKIIGEAGYEVKEQLSSKEVNPEDYADKIPHDLPIIEYDVPEATAENAGKYYCPMQCEGDKLYDEMGDCPVCGMPLEKIPEPKAPVKYACPMHPEEEYDEPGDCPICGMSLEPVIPSQDESSEGHEAYDDMMKRFKLSLLFTIPVALIAMLGHIFPSVHHKMLAIMSQTSWNAIQFVLTIPMVFYTGWIFMRRAWSSIVTKNFNMWTLIGIGTSVAFLFSTIALFIPDYFPDEFKNHGAVDVYFEATCIILLLVMLGQLMELNAHQRTNSALKALLKWAPQTATVIRNNKDMLVAVEHIVKGDQLKVKPGEKVAVDGVVIEGYGTMDASMITGEPIPFDVKANDKVSSGMINTNGNFIMKAEKVGKETLLSKVIEMVNDAGRSRAPIQKVADQIAKYFVPIVVSVSIITYLLWFFLYTGENAAVYALVNAVAVLLIACPCALGLATPMSIMVGTGKGAEHGILVKNAEALQGLSDINVLMIDKTGTLTQGKPEVQEVTSFSTWSDEQVLAYAAALDQNSDHPLAKATVAYAKNKNVGLPQVSDYKYIIGKGAEAIFDGKKVRIGNQTSINEGDLSEEQKSLISTEQQKGATVIYVVYDNSLKGIITLEDKIKPNARKAISDLEDHGIEVIMLTGDNQKTAAYVAKEVGIKHFKSDCLPEDKLNAVKEYQEKGLKVAMAGDGINDAPSLTLADIGIAMGDGTDIAIQSAEITLLKGDISNLVKTFKLGRKVMRNIKENLLFAFLYNVLGVPVAAGVLFPFFGILLSPMLATLAMSFSSVSVITNALRLRKITL</sequence>
<keyword evidence="9 11" id="KW-1133">Transmembrane helix</keyword>
<dbReference type="InterPro" id="IPR023298">
    <property type="entry name" value="ATPase_P-typ_TM_dom_sf"/>
</dbReference>
<dbReference type="InterPro" id="IPR036412">
    <property type="entry name" value="HAD-like_sf"/>
</dbReference>
<accession>A0A7X8SLA0</accession>
<dbReference type="GO" id="GO:0005886">
    <property type="term" value="C:plasma membrane"/>
    <property type="evidence" value="ECO:0007669"/>
    <property type="project" value="UniProtKB-SubCell"/>
</dbReference>
<evidence type="ECO:0000256" key="4">
    <source>
        <dbReference type="ARBA" id="ARBA00022692"/>
    </source>
</evidence>
<dbReference type="SUPFAM" id="SSF56784">
    <property type="entry name" value="HAD-like"/>
    <property type="match status" value="1"/>
</dbReference>
<comment type="subcellular location">
    <subcellularLocation>
        <location evidence="1">Cell membrane</location>
        <topology evidence="1">Multi-pass membrane protein</topology>
    </subcellularLocation>
</comment>
<dbReference type="NCBIfam" id="TIGR01511">
    <property type="entry name" value="ATPase-IB1_Cu"/>
    <property type="match status" value="1"/>
</dbReference>
<feature type="domain" description="Heavy metal binding" evidence="13">
    <location>
        <begin position="139"/>
        <end position="166"/>
    </location>
</feature>
<dbReference type="Gene3D" id="3.40.1110.10">
    <property type="entry name" value="Calcium-transporting ATPase, cytoplasmic domain N"/>
    <property type="match status" value="1"/>
</dbReference>
<dbReference type="SFLD" id="SFLDG00002">
    <property type="entry name" value="C1.7:_P-type_atpase_like"/>
    <property type="match status" value="1"/>
</dbReference>
<keyword evidence="15" id="KW-1185">Reference proteome</keyword>
<feature type="transmembrane region" description="Helical" evidence="11">
    <location>
        <begin position="189"/>
        <end position="210"/>
    </location>
</feature>
<dbReference type="InterPro" id="IPR045800">
    <property type="entry name" value="HMBD"/>
</dbReference>
<organism evidence="14 15">
    <name type="scientific">Flammeovirga agarivorans</name>
    <dbReference type="NCBI Taxonomy" id="2726742"/>
    <lineage>
        <taxon>Bacteria</taxon>
        <taxon>Pseudomonadati</taxon>
        <taxon>Bacteroidota</taxon>
        <taxon>Cytophagia</taxon>
        <taxon>Cytophagales</taxon>
        <taxon>Flammeovirgaceae</taxon>
        <taxon>Flammeovirga</taxon>
    </lineage>
</organism>
<feature type="domain" description="P-type ATPase A" evidence="12">
    <location>
        <begin position="331"/>
        <end position="429"/>
    </location>
</feature>
<feature type="transmembrane region" description="Helical" evidence="11">
    <location>
        <begin position="790"/>
        <end position="812"/>
    </location>
</feature>
<dbReference type="GO" id="GO:0055070">
    <property type="term" value="P:copper ion homeostasis"/>
    <property type="evidence" value="ECO:0007669"/>
    <property type="project" value="TreeGrafter"/>
</dbReference>
<evidence type="ECO:0000256" key="1">
    <source>
        <dbReference type="ARBA" id="ARBA00004651"/>
    </source>
</evidence>
<evidence type="ECO:0000256" key="9">
    <source>
        <dbReference type="ARBA" id="ARBA00022989"/>
    </source>
</evidence>
<comment type="caution">
    <text evidence="14">The sequence shown here is derived from an EMBL/GenBank/DDBJ whole genome shotgun (WGS) entry which is preliminary data.</text>
</comment>
<dbReference type="GO" id="GO:0005507">
    <property type="term" value="F:copper ion binding"/>
    <property type="evidence" value="ECO:0007669"/>
    <property type="project" value="TreeGrafter"/>
</dbReference>
<keyword evidence="6 11" id="KW-0547">Nucleotide-binding</keyword>
<dbReference type="InterPro" id="IPR027256">
    <property type="entry name" value="P-typ_ATPase_IB"/>
</dbReference>
<dbReference type="Pfam" id="PF19335">
    <property type="entry name" value="HMBD"/>
    <property type="match status" value="2"/>
</dbReference>
<dbReference type="FunFam" id="2.70.150.10:FF:000020">
    <property type="entry name" value="Copper-exporting P-type ATPase A"/>
    <property type="match status" value="1"/>
</dbReference>
<dbReference type="Pfam" id="PF00122">
    <property type="entry name" value="E1-E2_ATPase"/>
    <property type="match status" value="1"/>
</dbReference>
<feature type="transmembrane region" description="Helical" evidence="11">
    <location>
        <begin position="290"/>
        <end position="309"/>
    </location>
</feature>
<evidence type="ECO:0000256" key="5">
    <source>
        <dbReference type="ARBA" id="ARBA00022723"/>
    </source>
</evidence>
<comment type="similarity">
    <text evidence="2 11">Belongs to the cation transport ATPase (P-type) (TC 3.A.3) family. Type IB subfamily.</text>
</comment>
<keyword evidence="5 11" id="KW-0479">Metal-binding</keyword>
<dbReference type="PANTHER" id="PTHR43520">
    <property type="entry name" value="ATP7, ISOFORM B"/>
    <property type="match status" value="1"/>
</dbReference>
<keyword evidence="4 11" id="KW-0812">Transmembrane</keyword>
<dbReference type="SFLD" id="SFLDF00027">
    <property type="entry name" value="p-type_atpase"/>
    <property type="match status" value="1"/>
</dbReference>
<dbReference type="NCBIfam" id="TIGR01525">
    <property type="entry name" value="ATPase-IB_hvy"/>
    <property type="match status" value="1"/>
</dbReference>
<dbReference type="InterPro" id="IPR018303">
    <property type="entry name" value="ATPase_P-typ_P_site"/>
</dbReference>
<keyword evidence="7 11" id="KW-0067">ATP-binding</keyword>
<evidence type="ECO:0000256" key="10">
    <source>
        <dbReference type="ARBA" id="ARBA00023136"/>
    </source>
</evidence>
<dbReference type="InterPro" id="IPR023214">
    <property type="entry name" value="HAD_sf"/>
</dbReference>
<dbReference type="InterPro" id="IPR044492">
    <property type="entry name" value="P_typ_ATPase_HD_dom"/>
</dbReference>
<evidence type="ECO:0000256" key="2">
    <source>
        <dbReference type="ARBA" id="ARBA00006024"/>
    </source>
</evidence>
<dbReference type="Pfam" id="PF00702">
    <property type="entry name" value="Hydrolase"/>
    <property type="match status" value="1"/>
</dbReference>
<dbReference type="InterPro" id="IPR023299">
    <property type="entry name" value="ATPase_P-typ_cyto_dom_N"/>
</dbReference>
<keyword evidence="10 11" id="KW-0472">Membrane</keyword>
<dbReference type="GO" id="GO:0016887">
    <property type="term" value="F:ATP hydrolysis activity"/>
    <property type="evidence" value="ECO:0007669"/>
    <property type="project" value="InterPro"/>
</dbReference>
<feature type="domain" description="Heavy metal binding" evidence="13">
    <location>
        <begin position="102"/>
        <end position="130"/>
    </location>
</feature>
<name>A0A7X8SLA0_9BACT</name>
<dbReference type="Gene3D" id="3.40.50.1000">
    <property type="entry name" value="HAD superfamily/HAD-like"/>
    <property type="match status" value="1"/>
</dbReference>
<dbReference type="RefSeq" id="WP_168882933.1">
    <property type="nucleotide sequence ID" value="NZ_JABAIL010000004.1"/>
</dbReference>
<protein>
    <submittedName>
        <fullName evidence="14">Heavy metal translocating P-type ATPase</fullName>
    </submittedName>
</protein>
<dbReference type="SUPFAM" id="SSF81665">
    <property type="entry name" value="Calcium ATPase, transmembrane domain M"/>
    <property type="match status" value="1"/>
</dbReference>
<evidence type="ECO:0000256" key="8">
    <source>
        <dbReference type="ARBA" id="ARBA00022967"/>
    </source>
</evidence>
<keyword evidence="3 11" id="KW-1003">Cell membrane</keyword>
<evidence type="ECO:0000256" key="11">
    <source>
        <dbReference type="RuleBase" id="RU362081"/>
    </source>
</evidence>
<dbReference type="NCBIfam" id="TIGR01494">
    <property type="entry name" value="ATPase_P-type"/>
    <property type="match status" value="1"/>
</dbReference>
<dbReference type="GO" id="GO:0005524">
    <property type="term" value="F:ATP binding"/>
    <property type="evidence" value="ECO:0007669"/>
    <property type="project" value="UniProtKB-UniRule"/>
</dbReference>
<keyword evidence="8" id="KW-1278">Translocase</keyword>
<evidence type="ECO:0000259" key="12">
    <source>
        <dbReference type="Pfam" id="PF00122"/>
    </source>
</evidence>
<evidence type="ECO:0000313" key="14">
    <source>
        <dbReference type="EMBL" id="NLR92213.1"/>
    </source>
</evidence>
<dbReference type="SUPFAM" id="SSF81653">
    <property type="entry name" value="Calcium ATPase, transduction domain A"/>
    <property type="match status" value="1"/>
</dbReference>
<dbReference type="Gene3D" id="2.70.150.10">
    <property type="entry name" value="Calcium-transporting ATPase, cytoplasmic transduction domain A"/>
    <property type="match status" value="1"/>
</dbReference>
<dbReference type="PANTHER" id="PTHR43520:SF8">
    <property type="entry name" value="P-TYPE CU(+) TRANSPORTER"/>
    <property type="match status" value="1"/>
</dbReference>
<evidence type="ECO:0000313" key="15">
    <source>
        <dbReference type="Proteomes" id="UP000585050"/>
    </source>
</evidence>
<feature type="transmembrane region" description="Helical" evidence="11">
    <location>
        <begin position="474"/>
        <end position="497"/>
    </location>
</feature>
<reference evidence="14 15" key="1">
    <citation type="submission" date="2020-04" db="EMBL/GenBank/DDBJ databases">
        <title>Flammeovirga sp. SR4, a novel species isolated from seawater.</title>
        <authorList>
            <person name="Wang X."/>
        </authorList>
    </citation>
    <scope>NUCLEOTIDE SEQUENCE [LARGE SCALE GENOMIC DNA]</scope>
    <source>
        <strain evidence="14 15">SR4</strain>
    </source>
</reference>
<evidence type="ECO:0000256" key="7">
    <source>
        <dbReference type="ARBA" id="ARBA00022840"/>
    </source>
</evidence>
<dbReference type="Proteomes" id="UP000585050">
    <property type="component" value="Unassembled WGS sequence"/>
</dbReference>
<evidence type="ECO:0000256" key="3">
    <source>
        <dbReference type="ARBA" id="ARBA00022475"/>
    </source>
</evidence>
<feature type="transmembrane region" description="Helical" evidence="11">
    <location>
        <begin position="449"/>
        <end position="468"/>
    </location>
</feature>
<dbReference type="SFLD" id="SFLDS00003">
    <property type="entry name" value="Haloacid_Dehalogenase"/>
    <property type="match status" value="1"/>
</dbReference>
<dbReference type="GO" id="GO:0043682">
    <property type="term" value="F:P-type divalent copper transporter activity"/>
    <property type="evidence" value="ECO:0007669"/>
    <property type="project" value="TreeGrafter"/>
</dbReference>